<dbReference type="PANTHER" id="PTHR22642:SF2">
    <property type="entry name" value="PROTEIN LONG AFTER FAR-RED 3"/>
    <property type="match status" value="1"/>
</dbReference>
<dbReference type="InterPro" id="IPR032466">
    <property type="entry name" value="Metal_Hydrolase"/>
</dbReference>
<dbReference type="Proteomes" id="UP000094412">
    <property type="component" value="Unassembled WGS sequence"/>
</dbReference>
<dbReference type="SUPFAM" id="SSF51338">
    <property type="entry name" value="Composite domain of metallo-dependent hydrolases"/>
    <property type="match status" value="1"/>
</dbReference>
<gene>
    <name evidence="2" type="ORF">QV13_03435</name>
</gene>
<keyword evidence="3" id="KW-1185">Reference proteome</keyword>
<dbReference type="RefSeq" id="WP_024925759.1">
    <property type="nucleotide sequence ID" value="NZ_MDEO01000024.1"/>
</dbReference>
<dbReference type="Gene3D" id="3.10.310.70">
    <property type="match status" value="1"/>
</dbReference>
<dbReference type="CDD" id="cd01300">
    <property type="entry name" value="YtcJ_like"/>
    <property type="match status" value="1"/>
</dbReference>
<organism evidence="2 3">
    <name type="scientific">Mesorhizobium hungaricum</name>
    <dbReference type="NCBI Taxonomy" id="1566387"/>
    <lineage>
        <taxon>Bacteria</taxon>
        <taxon>Pseudomonadati</taxon>
        <taxon>Pseudomonadota</taxon>
        <taxon>Alphaproteobacteria</taxon>
        <taxon>Hyphomicrobiales</taxon>
        <taxon>Phyllobacteriaceae</taxon>
        <taxon>Mesorhizobium</taxon>
    </lineage>
</organism>
<dbReference type="Gene3D" id="2.30.40.10">
    <property type="entry name" value="Urease, subunit C, domain 1"/>
    <property type="match status" value="1"/>
</dbReference>
<dbReference type="STRING" id="1566387.QV13_03435"/>
<dbReference type="InterPro" id="IPR033932">
    <property type="entry name" value="YtcJ-like"/>
</dbReference>
<comment type="caution">
    <text evidence="2">The sequence shown here is derived from an EMBL/GenBank/DDBJ whole genome shotgun (WGS) entry which is preliminary data.</text>
</comment>
<dbReference type="SUPFAM" id="SSF51556">
    <property type="entry name" value="Metallo-dependent hydrolases"/>
    <property type="match status" value="1"/>
</dbReference>
<dbReference type="AlphaFoldDB" id="A0A1C2EAG6"/>
<evidence type="ECO:0000313" key="3">
    <source>
        <dbReference type="Proteomes" id="UP000094412"/>
    </source>
</evidence>
<feature type="domain" description="Amidohydrolase 3" evidence="1">
    <location>
        <begin position="57"/>
        <end position="557"/>
    </location>
</feature>
<dbReference type="EMBL" id="MDEO01000024">
    <property type="protein sequence ID" value="OCX23919.1"/>
    <property type="molecule type" value="Genomic_DNA"/>
</dbReference>
<proteinExistence type="predicted"/>
<dbReference type="Pfam" id="PF07969">
    <property type="entry name" value="Amidohydro_3"/>
    <property type="match status" value="1"/>
</dbReference>
<accession>A0A1C2EAG6</accession>
<reference evidence="2 3" key="1">
    <citation type="submission" date="2016-08" db="EMBL/GenBank/DDBJ databases">
        <title>Whole genome sequence of Mesorhizobium sp. strain UASWS1009 isolated from industrial sewage.</title>
        <authorList>
            <person name="Crovadore J."/>
            <person name="Calmin G."/>
            <person name="Chablais R."/>
            <person name="Cochard B."/>
            <person name="Lefort F."/>
        </authorList>
    </citation>
    <scope>NUCLEOTIDE SEQUENCE [LARGE SCALE GENOMIC DNA]</scope>
    <source>
        <strain evidence="2 3">UASWS1009</strain>
    </source>
</reference>
<sequence length="561" mass="60786">MSVTGTVRQADLIVFNGRVLTMDDDLPAAEAVAVKDGAILAVGSRAAIEALKGPATKVIDAKGGSVIPGFIEAHMHLFSGAAELAHLQLIGVHGFDALRDAVRAYAAKRPDAPMLVAQSADYTILGDERVTRHHLDAILPDRPFCMAAPDHHTMWANTKALEAAGVLHGRALGPGNEIVMGEDGLAEGELREGEAFGPVLALADEERVRLGLSTGGEPDPAPTPAQRAADRDIMRRGLAWCAEHGITSIQNMDGNLYQLELLAEIEAEEGLSCRVKMPFHFKNFMKLEMLEKASTMATRYDSEWLSSRMVKVFYDGVLDSWTAVMVEPYADRLDWVGEPLFTPAEFKELAVAIDARGLQIAVHAIGDGAVNAVLDGYEAAAKANGKRDSRHRIEHIEVVAPTDVPRFSELGVIASMQPPHPPGAMDFPLEPTVSRIGKARWPLSYAWRTLKSAGAHVVFASDWPVASIDPIRGMQAAMLRKPWAEGDPDQSFSLMESLAAYTVEGAHAEFTEHRKGRLKEGFMADLVVLSHDIEAVEPRQLHEVRPAVTICGGKVTYQVAS</sequence>
<dbReference type="OrthoDB" id="9811399at2"/>
<dbReference type="InterPro" id="IPR013108">
    <property type="entry name" value="Amidohydro_3"/>
</dbReference>
<evidence type="ECO:0000259" key="1">
    <source>
        <dbReference type="Pfam" id="PF07969"/>
    </source>
</evidence>
<evidence type="ECO:0000313" key="2">
    <source>
        <dbReference type="EMBL" id="OCX23919.1"/>
    </source>
</evidence>
<dbReference type="Gene3D" id="3.20.20.140">
    <property type="entry name" value="Metal-dependent hydrolases"/>
    <property type="match status" value="1"/>
</dbReference>
<dbReference type="InterPro" id="IPR011059">
    <property type="entry name" value="Metal-dep_hydrolase_composite"/>
</dbReference>
<dbReference type="PANTHER" id="PTHR22642">
    <property type="entry name" value="IMIDAZOLONEPROPIONASE"/>
    <property type="match status" value="1"/>
</dbReference>
<keyword evidence="2" id="KW-0378">Hydrolase</keyword>
<dbReference type="GO" id="GO:0016810">
    <property type="term" value="F:hydrolase activity, acting on carbon-nitrogen (but not peptide) bonds"/>
    <property type="evidence" value="ECO:0007669"/>
    <property type="project" value="InterPro"/>
</dbReference>
<protein>
    <submittedName>
        <fullName evidence="2">Hydrolase</fullName>
    </submittedName>
</protein>
<name>A0A1C2EAG6_9HYPH</name>